<dbReference type="PROSITE" id="PS50927">
    <property type="entry name" value="BULB_LECTIN"/>
    <property type="match status" value="2"/>
</dbReference>
<evidence type="ECO:0000313" key="3">
    <source>
        <dbReference type="Proteomes" id="UP000186922"/>
    </source>
</evidence>
<feature type="domain" description="Bulb-type lectin" evidence="1">
    <location>
        <begin position="122"/>
        <end position="232"/>
    </location>
</feature>
<keyword evidence="3" id="KW-1185">Reference proteome</keyword>
<evidence type="ECO:0000313" key="2">
    <source>
        <dbReference type="EMBL" id="GAU87994.1"/>
    </source>
</evidence>
<comment type="caution">
    <text evidence="2">The sequence shown here is derived from an EMBL/GenBank/DDBJ whole genome shotgun (WGS) entry which is preliminary data.</text>
</comment>
<dbReference type="EMBL" id="BDGG01000001">
    <property type="protein sequence ID" value="GAU87994.1"/>
    <property type="molecule type" value="Genomic_DNA"/>
</dbReference>
<evidence type="ECO:0000259" key="1">
    <source>
        <dbReference type="PROSITE" id="PS50927"/>
    </source>
</evidence>
<reference evidence="2 3" key="1">
    <citation type="journal article" date="2016" name="Nat. Commun.">
        <title>Extremotolerant tardigrade genome and improved radiotolerance of human cultured cells by tardigrade-unique protein.</title>
        <authorList>
            <person name="Hashimoto T."/>
            <person name="Horikawa D.D."/>
            <person name="Saito Y."/>
            <person name="Kuwahara H."/>
            <person name="Kozuka-Hata H."/>
            <person name="Shin-I T."/>
            <person name="Minakuchi Y."/>
            <person name="Ohishi K."/>
            <person name="Motoyama A."/>
            <person name="Aizu T."/>
            <person name="Enomoto A."/>
            <person name="Kondo K."/>
            <person name="Tanaka S."/>
            <person name="Hara Y."/>
            <person name="Koshikawa S."/>
            <person name="Sagara H."/>
            <person name="Miura T."/>
            <person name="Yokobori S."/>
            <person name="Miyagawa K."/>
            <person name="Suzuki Y."/>
            <person name="Kubo T."/>
            <person name="Oyama M."/>
            <person name="Kohara Y."/>
            <person name="Fujiyama A."/>
            <person name="Arakawa K."/>
            <person name="Katayama T."/>
            <person name="Toyoda A."/>
            <person name="Kunieda T."/>
        </authorList>
    </citation>
    <scope>NUCLEOTIDE SEQUENCE [LARGE SCALE GENOMIC DNA]</scope>
    <source>
        <strain evidence="2 3">YOKOZUNA-1</strain>
    </source>
</reference>
<proteinExistence type="predicted"/>
<dbReference type="OrthoDB" id="1884773at2759"/>
<dbReference type="InterPro" id="IPR001480">
    <property type="entry name" value="Bulb-type_lectin_dom"/>
</dbReference>
<gene>
    <name evidence="2" type="primary">RvY_00770-1</name>
    <name evidence="2" type="synonym">RvY_00770.1</name>
    <name evidence="2" type="ORF">RvY_00770</name>
</gene>
<dbReference type="Gene3D" id="2.90.10.10">
    <property type="entry name" value="Bulb-type lectin domain"/>
    <property type="match status" value="4"/>
</dbReference>
<dbReference type="SUPFAM" id="SSF51110">
    <property type="entry name" value="alpha-D-mannose-specific plant lectins"/>
    <property type="match status" value="2"/>
</dbReference>
<dbReference type="Proteomes" id="UP000186922">
    <property type="component" value="Unassembled WGS sequence"/>
</dbReference>
<sequence length="239" mass="26892">MAGRDCLHANEQLIRGQRLYSQNRAVELVLQDDGNLVLYRRKDLTPLWASNTNGRQADQVIMQHDGNLVMYGRGQPIWASNTHGNHGCYCTLQNDGNLVLYNSSRSPVWASNTNGQCPEHDQCHLYSGEMLLPGRSIHSPRGNIDLIMQTDGNLVLYRTRDGHPLWASNTHGRQVREAIMQHDGNLVIHDVYGTPIWASNTHGNTGACVRLQDDGNMCKGFSTVTRQTPRFTKIFRKAQ</sequence>
<dbReference type="SMART" id="SM00108">
    <property type="entry name" value="B_lectin"/>
    <property type="match status" value="2"/>
</dbReference>
<dbReference type="CDD" id="cd00028">
    <property type="entry name" value="B_lectin"/>
    <property type="match status" value="2"/>
</dbReference>
<dbReference type="AlphaFoldDB" id="A0A1D1UDX9"/>
<organism evidence="2 3">
    <name type="scientific">Ramazzottius varieornatus</name>
    <name type="common">Water bear</name>
    <name type="synonym">Tardigrade</name>
    <dbReference type="NCBI Taxonomy" id="947166"/>
    <lineage>
        <taxon>Eukaryota</taxon>
        <taxon>Metazoa</taxon>
        <taxon>Ecdysozoa</taxon>
        <taxon>Tardigrada</taxon>
        <taxon>Eutardigrada</taxon>
        <taxon>Parachela</taxon>
        <taxon>Hypsibioidea</taxon>
        <taxon>Ramazzottiidae</taxon>
        <taxon>Ramazzottius</taxon>
    </lineage>
</organism>
<accession>A0A1D1UDX9</accession>
<feature type="domain" description="Bulb-type lectin" evidence="1">
    <location>
        <begin position="4"/>
        <end position="113"/>
    </location>
</feature>
<name>A0A1D1UDX9_RAMVA</name>
<protein>
    <recommendedName>
        <fullName evidence="1">Bulb-type lectin domain-containing protein</fullName>
    </recommendedName>
</protein>
<dbReference type="InterPro" id="IPR036426">
    <property type="entry name" value="Bulb-type_lectin_dom_sf"/>
</dbReference>